<organism evidence="1 2">
    <name type="scientific">Melastoma candidum</name>
    <dbReference type="NCBI Taxonomy" id="119954"/>
    <lineage>
        <taxon>Eukaryota</taxon>
        <taxon>Viridiplantae</taxon>
        <taxon>Streptophyta</taxon>
        <taxon>Embryophyta</taxon>
        <taxon>Tracheophyta</taxon>
        <taxon>Spermatophyta</taxon>
        <taxon>Magnoliopsida</taxon>
        <taxon>eudicotyledons</taxon>
        <taxon>Gunneridae</taxon>
        <taxon>Pentapetalae</taxon>
        <taxon>rosids</taxon>
        <taxon>malvids</taxon>
        <taxon>Myrtales</taxon>
        <taxon>Melastomataceae</taxon>
        <taxon>Melastomatoideae</taxon>
        <taxon>Melastomateae</taxon>
        <taxon>Melastoma</taxon>
    </lineage>
</organism>
<keyword evidence="2" id="KW-1185">Reference proteome</keyword>
<protein>
    <submittedName>
        <fullName evidence="1">Uncharacterized protein</fullName>
    </submittedName>
</protein>
<dbReference type="Proteomes" id="UP001057402">
    <property type="component" value="Chromosome 5"/>
</dbReference>
<accession>A0ACB9QV34</accession>
<reference evidence="2" key="1">
    <citation type="journal article" date="2023" name="Front. Plant Sci.">
        <title>Chromosomal-level genome assembly of Melastoma candidum provides insights into trichome evolution.</title>
        <authorList>
            <person name="Zhong Y."/>
            <person name="Wu W."/>
            <person name="Sun C."/>
            <person name="Zou P."/>
            <person name="Liu Y."/>
            <person name="Dai S."/>
            <person name="Zhou R."/>
        </authorList>
    </citation>
    <scope>NUCLEOTIDE SEQUENCE [LARGE SCALE GENOMIC DNA]</scope>
</reference>
<dbReference type="EMBL" id="CM042884">
    <property type="protein sequence ID" value="KAI4370515.1"/>
    <property type="molecule type" value="Genomic_DNA"/>
</dbReference>
<sequence>MKLLKSLLHNRGRSIPAFRDRNGLTALHAAANKGYGEVHLLIEAGIPIDAQDNDGHTPLHLLAGHGGHGNGPGRQEGRHQRQKQGRCVSPGHGSNITQTPSAV</sequence>
<comment type="caution">
    <text evidence="1">The sequence shown here is derived from an EMBL/GenBank/DDBJ whole genome shotgun (WGS) entry which is preliminary data.</text>
</comment>
<proteinExistence type="predicted"/>
<evidence type="ECO:0000313" key="1">
    <source>
        <dbReference type="EMBL" id="KAI4370515.1"/>
    </source>
</evidence>
<evidence type="ECO:0000313" key="2">
    <source>
        <dbReference type="Proteomes" id="UP001057402"/>
    </source>
</evidence>
<gene>
    <name evidence="1" type="ORF">MLD38_018865</name>
</gene>
<name>A0ACB9QV34_9MYRT</name>